<dbReference type="PROSITE" id="PS50089">
    <property type="entry name" value="ZF_RING_2"/>
    <property type="match status" value="1"/>
</dbReference>
<dbReference type="KEGG" id="ptm:GSPATT00012251001"/>
<dbReference type="OMA" id="CATEWFT"/>
<protein>
    <recommendedName>
        <fullName evidence="3">RING-type domain-containing protein</fullName>
    </recommendedName>
</protein>
<feature type="transmembrane region" description="Helical" evidence="2">
    <location>
        <begin position="210"/>
        <end position="237"/>
    </location>
</feature>
<dbReference type="HOGENOM" id="CLU_606171_0_0_1"/>
<dbReference type="GO" id="GO:0008270">
    <property type="term" value="F:zinc ion binding"/>
    <property type="evidence" value="ECO:0007669"/>
    <property type="project" value="UniProtKB-KW"/>
</dbReference>
<proteinExistence type="predicted"/>
<dbReference type="InterPro" id="IPR047126">
    <property type="entry name" value="RNF141-like"/>
</dbReference>
<accession>A0D0Y2</accession>
<dbReference type="EMBL" id="CT868241">
    <property type="protein sequence ID" value="CAK76699.1"/>
    <property type="molecule type" value="Genomic_DNA"/>
</dbReference>
<dbReference type="SUPFAM" id="SSF57850">
    <property type="entry name" value="RING/U-box"/>
    <property type="match status" value="1"/>
</dbReference>
<keyword evidence="1" id="KW-0862">Zinc</keyword>
<evidence type="ECO:0000256" key="1">
    <source>
        <dbReference type="PROSITE-ProRule" id="PRU00175"/>
    </source>
</evidence>
<dbReference type="Pfam" id="PF13920">
    <property type="entry name" value="zf-C3HC4_3"/>
    <property type="match status" value="1"/>
</dbReference>
<dbReference type="InterPro" id="IPR001841">
    <property type="entry name" value="Znf_RING"/>
</dbReference>
<feature type="transmembrane region" description="Helical" evidence="2">
    <location>
        <begin position="116"/>
        <end position="140"/>
    </location>
</feature>
<evidence type="ECO:0000313" key="4">
    <source>
        <dbReference type="EMBL" id="CAK76699.1"/>
    </source>
</evidence>
<sequence>MNQLQLSQAQSPRESNFDYEEQPQIQSIQLHQSRAALQIITNVILLIQGIQIQILVAIFQIFLILFNSYIAFDLSYKISILYVTILHFLQIIKIGVYNNKQSQRINFVQEIISQPVLLHIDILGNSLHLLLSLKGCLIYFLENDDFPIQYPILMHLIFTLTWFVLALHTYLKNKNEKSFILVLTVLLRFFLVLQLMMVNLKQIQWIDWEWLYVFTILWIFLSIICIFQIIFLFDFICKAAQFLQERDPLNRESINQQSLVIGSLWINLLVLCISALPTFSMVCYTIKLSTGKESYNSLSITLSVIYSLVFIVFTLYYRTALSLFVSQIQQSRGIETNSEINMDNLQRYRLNSPSSKHKNHLIKSKDQILIQLPQYLIRLSQTYFLPAINSDNSSQLKQSQQLQAQQQHIKKNKTDSEQPKLSNRVSLTEINSDKDTQCFNCYQNESCAVYMPCGHGGLCVKCATEWFTEKQECLICRKPVESVVKVSQSEQNKVQVIDVLAF</sequence>
<keyword evidence="2" id="KW-1133">Transmembrane helix</keyword>
<dbReference type="InParanoid" id="A0D0Y2"/>
<gene>
    <name evidence="4" type="ORF">GSPATT00012251001</name>
</gene>
<feature type="transmembrane region" description="Helical" evidence="2">
    <location>
        <begin position="78"/>
        <end position="96"/>
    </location>
</feature>
<keyword evidence="5" id="KW-1185">Reference proteome</keyword>
<dbReference type="Proteomes" id="UP000000600">
    <property type="component" value="Unassembled WGS sequence"/>
</dbReference>
<dbReference type="GeneID" id="5029880"/>
<name>A0D0Y2_PARTE</name>
<dbReference type="PANTHER" id="PTHR12109:SF5">
    <property type="entry name" value="RING-TYPE DOMAIN-CONTAINING PROTEIN"/>
    <property type="match status" value="1"/>
</dbReference>
<feature type="transmembrane region" description="Helical" evidence="2">
    <location>
        <begin position="152"/>
        <end position="171"/>
    </location>
</feature>
<keyword evidence="1" id="KW-0479">Metal-binding</keyword>
<dbReference type="OrthoDB" id="303146at2759"/>
<feature type="transmembrane region" description="Helical" evidence="2">
    <location>
        <begin position="297"/>
        <end position="317"/>
    </location>
</feature>
<dbReference type="PANTHER" id="PTHR12109">
    <property type="entry name" value="RING FINGER PROTEIN 141-RELATED"/>
    <property type="match status" value="1"/>
</dbReference>
<reference evidence="4 5" key="1">
    <citation type="journal article" date="2006" name="Nature">
        <title>Global trends of whole-genome duplications revealed by the ciliate Paramecium tetraurelia.</title>
        <authorList>
            <consortium name="Genoscope"/>
            <person name="Aury J.-M."/>
            <person name="Jaillon O."/>
            <person name="Duret L."/>
            <person name="Noel B."/>
            <person name="Jubin C."/>
            <person name="Porcel B.M."/>
            <person name="Segurens B."/>
            <person name="Daubin V."/>
            <person name="Anthouard V."/>
            <person name="Aiach N."/>
            <person name="Arnaiz O."/>
            <person name="Billaut A."/>
            <person name="Beisson J."/>
            <person name="Blanc I."/>
            <person name="Bouhouche K."/>
            <person name="Camara F."/>
            <person name="Duharcourt S."/>
            <person name="Guigo R."/>
            <person name="Gogendeau D."/>
            <person name="Katinka M."/>
            <person name="Keller A.-M."/>
            <person name="Kissmehl R."/>
            <person name="Klotz C."/>
            <person name="Koll F."/>
            <person name="Le Moue A."/>
            <person name="Lepere C."/>
            <person name="Malinsky S."/>
            <person name="Nowacki M."/>
            <person name="Nowak J.K."/>
            <person name="Plattner H."/>
            <person name="Poulain J."/>
            <person name="Ruiz F."/>
            <person name="Serrano V."/>
            <person name="Zagulski M."/>
            <person name="Dessen P."/>
            <person name="Betermier M."/>
            <person name="Weissenbach J."/>
            <person name="Scarpelli C."/>
            <person name="Schachter V."/>
            <person name="Sperling L."/>
            <person name="Meyer E."/>
            <person name="Cohen J."/>
            <person name="Wincker P."/>
        </authorList>
    </citation>
    <scope>NUCLEOTIDE SEQUENCE [LARGE SCALE GENOMIC DNA]</scope>
    <source>
        <strain evidence="4 5">Stock d4-2</strain>
    </source>
</reference>
<dbReference type="RefSeq" id="XP_001444096.1">
    <property type="nucleotide sequence ID" value="XM_001444059.2"/>
</dbReference>
<dbReference type="AlphaFoldDB" id="A0D0Y2"/>
<evidence type="ECO:0000256" key="2">
    <source>
        <dbReference type="SAM" id="Phobius"/>
    </source>
</evidence>
<keyword evidence="2" id="KW-0472">Membrane</keyword>
<keyword evidence="1" id="KW-0863">Zinc-finger</keyword>
<dbReference type="Gene3D" id="3.30.40.10">
    <property type="entry name" value="Zinc/RING finger domain, C3HC4 (zinc finger)"/>
    <property type="match status" value="1"/>
</dbReference>
<feature type="transmembrane region" description="Helical" evidence="2">
    <location>
        <begin position="258"/>
        <end position="277"/>
    </location>
</feature>
<keyword evidence="2" id="KW-0812">Transmembrane</keyword>
<feature type="transmembrane region" description="Helical" evidence="2">
    <location>
        <begin position="178"/>
        <end position="198"/>
    </location>
</feature>
<feature type="transmembrane region" description="Helical" evidence="2">
    <location>
        <begin position="43"/>
        <end position="66"/>
    </location>
</feature>
<evidence type="ECO:0000259" key="3">
    <source>
        <dbReference type="PROSITE" id="PS50089"/>
    </source>
</evidence>
<organism evidence="4 5">
    <name type="scientific">Paramecium tetraurelia</name>
    <dbReference type="NCBI Taxonomy" id="5888"/>
    <lineage>
        <taxon>Eukaryota</taxon>
        <taxon>Sar</taxon>
        <taxon>Alveolata</taxon>
        <taxon>Ciliophora</taxon>
        <taxon>Intramacronucleata</taxon>
        <taxon>Oligohymenophorea</taxon>
        <taxon>Peniculida</taxon>
        <taxon>Parameciidae</taxon>
        <taxon>Paramecium</taxon>
    </lineage>
</organism>
<evidence type="ECO:0000313" key="5">
    <source>
        <dbReference type="Proteomes" id="UP000000600"/>
    </source>
</evidence>
<feature type="domain" description="RING-type" evidence="3">
    <location>
        <begin position="438"/>
        <end position="477"/>
    </location>
</feature>
<dbReference type="InterPro" id="IPR013083">
    <property type="entry name" value="Znf_RING/FYVE/PHD"/>
</dbReference>